<dbReference type="EMBL" id="DXBV01000043">
    <property type="protein sequence ID" value="HIZ30524.1"/>
    <property type="molecule type" value="Genomic_DNA"/>
</dbReference>
<dbReference type="PROSITE" id="PS51257">
    <property type="entry name" value="PROKAR_LIPOPROTEIN"/>
    <property type="match status" value="1"/>
</dbReference>
<sequence>MKKKVLSMLMAAVMALSLAACGGGTTGSGTASTGASEAGGEKVLLVGLGGDPTSFNPDANTDDYAYHVACNLYSGLLTLNNNEEIIPDLAESWEISEDNLTYTFHLRQGVKWHDGEPFTSADVKFTYEKIIEENGYLAGDLAAVDTMECPDDNTFVITLKEPSAPFLSSLAWYNNSILPQHLFDTDEDWTTCAAATTAPVGTGPFKFVSEQSGVSITLEKNPDYFGGEPSIDKVIYVISTDTAYQAFMNGELDYLTDVPASSVAALEADSNYKVGCLSAGRRFQLCFNMNGEHTSDLAVRQAVAKALDREEISTKGTNGLQAPAYGFYPPFLDWAYNADADIGEQDVEGAIQLLEDAGYTKDADGYYLHLSFLVFTGGTYADCAKVIKSQLAAIGIDATIEELEEGAWVEKVFAGNYDMCMMAGFQGPDPDNMTNRVGTGGGLNVSFYSNTEVDDLLAKARVITDETQRGEYYKEVQTILSQDLPILPLVEYAGYYACPSYISGLPYIDTDVDDINAYNFSKVTINK</sequence>
<evidence type="ECO:0000256" key="1">
    <source>
        <dbReference type="SAM" id="SignalP"/>
    </source>
</evidence>
<comment type="caution">
    <text evidence="3">The sequence shown here is derived from an EMBL/GenBank/DDBJ whole genome shotgun (WGS) entry which is preliminary data.</text>
</comment>
<dbReference type="GO" id="GO:1904680">
    <property type="term" value="F:peptide transmembrane transporter activity"/>
    <property type="evidence" value="ECO:0007669"/>
    <property type="project" value="TreeGrafter"/>
</dbReference>
<organism evidence="3 4">
    <name type="scientific">Candidatus Allofournierella merdipullorum</name>
    <dbReference type="NCBI Taxonomy" id="2838595"/>
    <lineage>
        <taxon>Bacteria</taxon>
        <taxon>Bacillati</taxon>
        <taxon>Bacillota</taxon>
        <taxon>Clostridia</taxon>
        <taxon>Eubacteriales</taxon>
        <taxon>Oscillospiraceae</taxon>
        <taxon>Allofournierella</taxon>
    </lineage>
</organism>
<dbReference type="Pfam" id="PF00496">
    <property type="entry name" value="SBP_bac_5"/>
    <property type="match status" value="1"/>
</dbReference>
<feature type="chain" id="PRO_5038350294" description="Solute-binding protein family 5 domain-containing protein" evidence="1">
    <location>
        <begin position="20"/>
        <end position="527"/>
    </location>
</feature>
<dbReference type="InterPro" id="IPR030678">
    <property type="entry name" value="Peptide/Ni-bd"/>
</dbReference>
<dbReference type="PANTHER" id="PTHR30290">
    <property type="entry name" value="PERIPLASMIC BINDING COMPONENT OF ABC TRANSPORTER"/>
    <property type="match status" value="1"/>
</dbReference>
<keyword evidence="1" id="KW-0732">Signal</keyword>
<proteinExistence type="predicted"/>
<dbReference type="Proteomes" id="UP000824035">
    <property type="component" value="Unassembled WGS sequence"/>
</dbReference>
<accession>A0A9D2E3W9</accession>
<dbReference type="GO" id="GO:0015833">
    <property type="term" value="P:peptide transport"/>
    <property type="evidence" value="ECO:0007669"/>
    <property type="project" value="TreeGrafter"/>
</dbReference>
<dbReference type="InterPro" id="IPR039424">
    <property type="entry name" value="SBP_5"/>
</dbReference>
<feature type="domain" description="Solute-binding protein family 5" evidence="2">
    <location>
        <begin position="84"/>
        <end position="441"/>
    </location>
</feature>
<evidence type="ECO:0000313" key="4">
    <source>
        <dbReference type="Proteomes" id="UP000824035"/>
    </source>
</evidence>
<reference evidence="3" key="2">
    <citation type="submission" date="2021-04" db="EMBL/GenBank/DDBJ databases">
        <authorList>
            <person name="Gilroy R."/>
        </authorList>
    </citation>
    <scope>NUCLEOTIDE SEQUENCE</scope>
    <source>
        <strain evidence="3">ChiGjej4B4-18154</strain>
    </source>
</reference>
<dbReference type="PIRSF" id="PIRSF002741">
    <property type="entry name" value="MppA"/>
    <property type="match status" value="1"/>
</dbReference>
<reference evidence="3" key="1">
    <citation type="journal article" date="2021" name="PeerJ">
        <title>Extensive microbial diversity within the chicken gut microbiome revealed by metagenomics and culture.</title>
        <authorList>
            <person name="Gilroy R."/>
            <person name="Ravi A."/>
            <person name="Getino M."/>
            <person name="Pursley I."/>
            <person name="Horton D.L."/>
            <person name="Alikhan N.F."/>
            <person name="Baker D."/>
            <person name="Gharbi K."/>
            <person name="Hall N."/>
            <person name="Watson M."/>
            <person name="Adriaenssens E.M."/>
            <person name="Foster-Nyarko E."/>
            <person name="Jarju S."/>
            <person name="Secka A."/>
            <person name="Antonio M."/>
            <person name="Oren A."/>
            <person name="Chaudhuri R.R."/>
            <person name="La Ragione R."/>
            <person name="Hildebrand F."/>
            <person name="Pallen M.J."/>
        </authorList>
    </citation>
    <scope>NUCLEOTIDE SEQUENCE</scope>
    <source>
        <strain evidence="3">ChiGjej4B4-18154</strain>
    </source>
</reference>
<dbReference type="GO" id="GO:0042597">
    <property type="term" value="C:periplasmic space"/>
    <property type="evidence" value="ECO:0007669"/>
    <property type="project" value="UniProtKB-ARBA"/>
</dbReference>
<feature type="signal peptide" evidence="1">
    <location>
        <begin position="1"/>
        <end position="19"/>
    </location>
</feature>
<dbReference type="GO" id="GO:0043190">
    <property type="term" value="C:ATP-binding cassette (ABC) transporter complex"/>
    <property type="evidence" value="ECO:0007669"/>
    <property type="project" value="InterPro"/>
</dbReference>
<dbReference type="SUPFAM" id="SSF53850">
    <property type="entry name" value="Periplasmic binding protein-like II"/>
    <property type="match status" value="1"/>
</dbReference>
<dbReference type="InterPro" id="IPR000914">
    <property type="entry name" value="SBP_5_dom"/>
</dbReference>
<name>A0A9D2E3W9_9FIRM</name>
<dbReference type="Gene3D" id="3.40.190.10">
    <property type="entry name" value="Periplasmic binding protein-like II"/>
    <property type="match status" value="1"/>
</dbReference>
<evidence type="ECO:0000259" key="2">
    <source>
        <dbReference type="Pfam" id="PF00496"/>
    </source>
</evidence>
<protein>
    <recommendedName>
        <fullName evidence="2">Solute-binding protein family 5 domain-containing protein</fullName>
    </recommendedName>
</protein>
<evidence type="ECO:0000313" key="3">
    <source>
        <dbReference type="EMBL" id="HIZ30524.1"/>
    </source>
</evidence>
<dbReference type="AlphaFoldDB" id="A0A9D2E3W9"/>
<dbReference type="Gene3D" id="3.10.105.10">
    <property type="entry name" value="Dipeptide-binding Protein, Domain 3"/>
    <property type="match status" value="1"/>
</dbReference>
<gene>
    <name evidence="3" type="ORF">H9813_04730</name>
</gene>